<protein>
    <submittedName>
        <fullName evidence="4">Ras-related protein Rab-41</fullName>
    </submittedName>
</protein>
<evidence type="ECO:0000313" key="3">
    <source>
        <dbReference type="Proteomes" id="UP000189704"/>
    </source>
</evidence>
<dbReference type="GeneID" id="103261195"/>
<dbReference type="SMART" id="SM00175">
    <property type="entry name" value="RAB"/>
    <property type="match status" value="1"/>
</dbReference>
<dbReference type="InterPro" id="IPR001806">
    <property type="entry name" value="Small_GTPase"/>
</dbReference>
<dbReference type="GO" id="GO:0003924">
    <property type="term" value="F:GTPase activity"/>
    <property type="evidence" value="ECO:0007669"/>
    <property type="project" value="InterPro"/>
</dbReference>
<dbReference type="SMART" id="SM00176">
    <property type="entry name" value="RAN"/>
    <property type="match status" value="1"/>
</dbReference>
<dbReference type="OrthoDB" id="63533at2759"/>
<dbReference type="PROSITE" id="PS51420">
    <property type="entry name" value="RHO"/>
    <property type="match status" value="1"/>
</dbReference>
<dbReference type="CTD" id="347517"/>
<dbReference type="PANTHER" id="PTHR47977">
    <property type="entry name" value="RAS-RELATED PROTEIN RAB"/>
    <property type="match status" value="1"/>
</dbReference>
<dbReference type="GO" id="GO:0005525">
    <property type="term" value="F:GTP binding"/>
    <property type="evidence" value="ECO:0007669"/>
    <property type="project" value="UniProtKB-KW"/>
</dbReference>
<evidence type="ECO:0000256" key="1">
    <source>
        <dbReference type="ARBA" id="ARBA00022741"/>
    </source>
</evidence>
<dbReference type="SMART" id="SM00174">
    <property type="entry name" value="RHO"/>
    <property type="match status" value="1"/>
</dbReference>
<dbReference type="KEGG" id="csyr:103261195"/>
<dbReference type="InterPro" id="IPR005225">
    <property type="entry name" value="Small_GTP-bd"/>
</dbReference>
<dbReference type="InterPro" id="IPR050227">
    <property type="entry name" value="Rab"/>
</dbReference>
<dbReference type="InterPro" id="IPR027417">
    <property type="entry name" value="P-loop_NTPase"/>
</dbReference>
<dbReference type="PROSITE" id="PS51419">
    <property type="entry name" value="RAB"/>
    <property type="match status" value="1"/>
</dbReference>
<sequence>MYAFGPHKTLSETGGFRLEANEGPEYQSLRQSKLVFLGERSGKTSIITRFMYDSFNCTGQATVGIDFLSKTMYLEDRIVRLQLWDTAGQERFHSLIPSYIRDSTIAVVVYDITNINSFKKTDKWVEDVRAERGDNVVIMLVGNKIDLNNKRQVSAEEGEEKSRHLSVMFIETSAKTGYNVKNLFRRVASALPSSCTSPPLKEEYPFYQLCWHRECISREDNLPLLS</sequence>
<dbReference type="PRINTS" id="PR00449">
    <property type="entry name" value="RASTRNSFRMNG"/>
</dbReference>
<evidence type="ECO:0000313" key="4">
    <source>
        <dbReference type="RefSeq" id="XP_008057003.1"/>
    </source>
</evidence>
<reference evidence="4" key="1">
    <citation type="submission" date="2025-08" db="UniProtKB">
        <authorList>
            <consortium name="RefSeq"/>
        </authorList>
    </citation>
    <scope>IDENTIFICATION</scope>
</reference>
<gene>
    <name evidence="4" type="primary">RAB41</name>
</gene>
<dbReference type="SUPFAM" id="SSF52540">
    <property type="entry name" value="P-loop containing nucleoside triphosphate hydrolases"/>
    <property type="match status" value="1"/>
</dbReference>
<keyword evidence="2" id="KW-0342">GTP-binding</keyword>
<dbReference type="SMART" id="SM00173">
    <property type="entry name" value="RAS"/>
    <property type="match status" value="1"/>
</dbReference>
<dbReference type="AlphaFoldDB" id="A0A1U7TKS3"/>
<keyword evidence="3" id="KW-1185">Reference proteome</keyword>
<dbReference type="FunFam" id="3.40.50.300:FF:000823">
    <property type="entry name" value="Small GTPase RAB, putative"/>
    <property type="match status" value="1"/>
</dbReference>
<organism evidence="3 4">
    <name type="scientific">Carlito syrichta</name>
    <name type="common">Philippine tarsier</name>
    <name type="synonym">Tarsius syrichta</name>
    <dbReference type="NCBI Taxonomy" id="1868482"/>
    <lineage>
        <taxon>Eukaryota</taxon>
        <taxon>Metazoa</taxon>
        <taxon>Chordata</taxon>
        <taxon>Craniata</taxon>
        <taxon>Vertebrata</taxon>
        <taxon>Euteleostomi</taxon>
        <taxon>Mammalia</taxon>
        <taxon>Eutheria</taxon>
        <taxon>Euarchontoglires</taxon>
        <taxon>Primates</taxon>
        <taxon>Haplorrhini</taxon>
        <taxon>Tarsiiformes</taxon>
        <taxon>Tarsiidae</taxon>
        <taxon>Carlito</taxon>
    </lineage>
</organism>
<proteinExistence type="predicted"/>
<name>A0A1U7TKS3_CARSF</name>
<dbReference type="Proteomes" id="UP000189704">
    <property type="component" value="Unplaced"/>
</dbReference>
<dbReference type="CDD" id="cd01861">
    <property type="entry name" value="Rab6"/>
    <property type="match status" value="1"/>
</dbReference>
<dbReference type="Gene3D" id="3.40.50.300">
    <property type="entry name" value="P-loop containing nucleotide triphosphate hydrolases"/>
    <property type="match status" value="1"/>
</dbReference>
<keyword evidence="1" id="KW-0547">Nucleotide-binding</keyword>
<dbReference type="NCBIfam" id="TIGR00231">
    <property type="entry name" value="small_GTP"/>
    <property type="match status" value="1"/>
</dbReference>
<dbReference type="PROSITE" id="PS51421">
    <property type="entry name" value="RAS"/>
    <property type="match status" value="1"/>
</dbReference>
<dbReference type="RefSeq" id="XP_008057003.1">
    <property type="nucleotide sequence ID" value="XM_008058812.1"/>
</dbReference>
<dbReference type="STRING" id="1868482.ENSTSYP00000000709"/>
<evidence type="ECO:0000256" key="2">
    <source>
        <dbReference type="ARBA" id="ARBA00023134"/>
    </source>
</evidence>
<accession>A0A1U7TKS3</accession>
<dbReference type="Pfam" id="PF00071">
    <property type="entry name" value="Ras"/>
    <property type="match status" value="1"/>
</dbReference>